<dbReference type="InterPro" id="IPR036034">
    <property type="entry name" value="PDZ_sf"/>
</dbReference>
<dbReference type="InterPro" id="IPR001478">
    <property type="entry name" value="PDZ"/>
</dbReference>
<keyword evidence="3" id="KW-1185">Reference proteome</keyword>
<dbReference type="PANTHER" id="PTHR46150">
    <property type="entry name" value="RHO GTPASE-ACTIVATING PROTEIN 100F"/>
    <property type="match status" value="1"/>
</dbReference>
<dbReference type="SMART" id="SM00228">
    <property type="entry name" value="PDZ"/>
    <property type="match status" value="1"/>
</dbReference>
<dbReference type="GO" id="GO:0046578">
    <property type="term" value="P:regulation of Ras protein signal transduction"/>
    <property type="evidence" value="ECO:0007669"/>
    <property type="project" value="TreeGrafter"/>
</dbReference>
<dbReference type="GO" id="GO:0005096">
    <property type="term" value="F:GTPase activator activity"/>
    <property type="evidence" value="ECO:0007669"/>
    <property type="project" value="TreeGrafter"/>
</dbReference>
<dbReference type="GO" id="GO:0030030">
    <property type="term" value="P:cell projection organization"/>
    <property type="evidence" value="ECO:0007669"/>
    <property type="project" value="TreeGrafter"/>
</dbReference>
<evidence type="ECO:0000259" key="1">
    <source>
        <dbReference type="PROSITE" id="PS50106"/>
    </source>
</evidence>
<dbReference type="GO" id="GO:0016477">
    <property type="term" value="P:cell migration"/>
    <property type="evidence" value="ECO:0007669"/>
    <property type="project" value="TreeGrafter"/>
</dbReference>
<evidence type="ECO:0000313" key="3">
    <source>
        <dbReference type="Proteomes" id="UP000827092"/>
    </source>
</evidence>
<dbReference type="PROSITE" id="PS50106">
    <property type="entry name" value="PDZ"/>
    <property type="match status" value="1"/>
</dbReference>
<accession>A0AAV6UPK5</accession>
<dbReference type="AlphaFoldDB" id="A0AAV6UPK5"/>
<dbReference type="PANTHER" id="PTHR46150:SF3">
    <property type="entry name" value="RHO GTPASE-ACTIVATING PROTEIN 100F"/>
    <property type="match status" value="1"/>
</dbReference>
<dbReference type="InterPro" id="IPR052118">
    <property type="entry name" value="Rho-GAP_regulator"/>
</dbReference>
<reference evidence="2 3" key="1">
    <citation type="journal article" date="2022" name="Nat. Ecol. Evol.">
        <title>A masculinizing supergene underlies an exaggerated male reproductive morph in a spider.</title>
        <authorList>
            <person name="Hendrickx F."/>
            <person name="De Corte Z."/>
            <person name="Sonet G."/>
            <person name="Van Belleghem S.M."/>
            <person name="Kostlbacher S."/>
            <person name="Vangestel C."/>
        </authorList>
    </citation>
    <scope>NUCLEOTIDE SEQUENCE [LARGE SCALE GENOMIC DNA]</scope>
    <source>
        <strain evidence="2">W744_W776</strain>
    </source>
</reference>
<feature type="domain" description="PDZ" evidence="1">
    <location>
        <begin position="139"/>
        <end position="209"/>
    </location>
</feature>
<dbReference type="EMBL" id="JAFNEN010000326">
    <property type="protein sequence ID" value="KAG8185703.1"/>
    <property type="molecule type" value="Genomic_DNA"/>
</dbReference>
<evidence type="ECO:0000313" key="2">
    <source>
        <dbReference type="EMBL" id="KAG8185703.1"/>
    </source>
</evidence>
<dbReference type="GO" id="GO:0097060">
    <property type="term" value="C:synaptic membrane"/>
    <property type="evidence" value="ECO:0007669"/>
    <property type="project" value="TreeGrafter"/>
</dbReference>
<protein>
    <recommendedName>
        <fullName evidence="1">PDZ domain-containing protein</fullName>
    </recommendedName>
</protein>
<dbReference type="Gene3D" id="2.30.42.10">
    <property type="match status" value="1"/>
</dbReference>
<gene>
    <name evidence="2" type="ORF">JTE90_003241</name>
</gene>
<dbReference type="Pfam" id="PF00595">
    <property type="entry name" value="PDZ"/>
    <property type="match status" value="1"/>
</dbReference>
<dbReference type="CDD" id="cd06718">
    <property type="entry name" value="PDZ_Par6-like"/>
    <property type="match status" value="1"/>
</dbReference>
<comment type="caution">
    <text evidence="2">The sequence shown here is derived from an EMBL/GenBank/DDBJ whole genome shotgun (WGS) entry which is preliminary data.</text>
</comment>
<proteinExistence type="predicted"/>
<organism evidence="2 3">
    <name type="scientific">Oedothorax gibbosus</name>
    <dbReference type="NCBI Taxonomy" id="931172"/>
    <lineage>
        <taxon>Eukaryota</taxon>
        <taxon>Metazoa</taxon>
        <taxon>Ecdysozoa</taxon>
        <taxon>Arthropoda</taxon>
        <taxon>Chelicerata</taxon>
        <taxon>Arachnida</taxon>
        <taxon>Araneae</taxon>
        <taxon>Araneomorphae</taxon>
        <taxon>Entelegynae</taxon>
        <taxon>Araneoidea</taxon>
        <taxon>Linyphiidae</taxon>
        <taxon>Erigoninae</taxon>
        <taxon>Oedothorax</taxon>
    </lineage>
</organism>
<dbReference type="Proteomes" id="UP000827092">
    <property type="component" value="Unassembled WGS sequence"/>
</dbReference>
<sequence length="299" mass="33805">MSSREKRPRLRRKVKHILFSAMLCCGKRKDARGGDTVEALMSEEGGVIRRVRLRQRPQHTVVVGRDFRKVSGISTEIFRQLEAVENDFDAATAAHLDRVENRGGEMLIRMFDPCALGRVGSDAYRKYTALADGSHVVRFVEIIKRPGQTLGLYIREGDGLRETEGVFISRIALESAVYNSGLLRVGDEVLAVNLVDVSRMSLDDVVIVMSIPRRLVLTIRSRVHSSGTRVRELTRRPTQEGRPPVVVLKKVNLCEFNDEGLCFNVNDEGPCFEKLRIRTLIYDGNDEGARFQKLMMRGF</sequence>
<dbReference type="SUPFAM" id="SSF50156">
    <property type="entry name" value="PDZ domain-like"/>
    <property type="match status" value="1"/>
</dbReference>
<name>A0AAV6UPK5_9ARAC</name>